<evidence type="ECO:0000313" key="6">
    <source>
        <dbReference type="Proteomes" id="UP001627154"/>
    </source>
</evidence>
<dbReference type="PANTHER" id="PTHR37984:SF15">
    <property type="entry name" value="INTEGRASE CATALYTIC DOMAIN-CONTAINING PROTEIN"/>
    <property type="match status" value="1"/>
</dbReference>
<keyword evidence="6" id="KW-1185">Reference proteome</keyword>
<dbReference type="Pfam" id="PF13650">
    <property type="entry name" value="Asp_protease_2"/>
    <property type="match status" value="1"/>
</dbReference>
<feature type="region of interest" description="Disordered" evidence="2">
    <location>
        <begin position="990"/>
        <end position="1010"/>
    </location>
</feature>
<dbReference type="Gene3D" id="4.10.60.10">
    <property type="entry name" value="Zinc finger, CCHC-type"/>
    <property type="match status" value="1"/>
</dbReference>
<dbReference type="GO" id="GO:0016779">
    <property type="term" value="F:nucleotidyltransferase activity"/>
    <property type="evidence" value="ECO:0007669"/>
    <property type="project" value="UniProtKB-KW"/>
</dbReference>
<dbReference type="GO" id="GO:0042575">
    <property type="term" value="C:DNA polymerase complex"/>
    <property type="evidence" value="ECO:0007669"/>
    <property type="project" value="UniProtKB-ARBA"/>
</dbReference>
<evidence type="ECO:0000256" key="1">
    <source>
        <dbReference type="PROSITE-ProRule" id="PRU00047"/>
    </source>
</evidence>
<organism evidence="5 6">
    <name type="scientific">Trichogramma kaykai</name>
    <dbReference type="NCBI Taxonomy" id="54128"/>
    <lineage>
        <taxon>Eukaryota</taxon>
        <taxon>Metazoa</taxon>
        <taxon>Ecdysozoa</taxon>
        <taxon>Arthropoda</taxon>
        <taxon>Hexapoda</taxon>
        <taxon>Insecta</taxon>
        <taxon>Pterygota</taxon>
        <taxon>Neoptera</taxon>
        <taxon>Endopterygota</taxon>
        <taxon>Hymenoptera</taxon>
        <taxon>Apocrita</taxon>
        <taxon>Proctotrupomorpha</taxon>
        <taxon>Chalcidoidea</taxon>
        <taxon>Trichogrammatidae</taxon>
        <taxon>Trichogramma</taxon>
    </lineage>
</organism>
<feature type="domain" description="CCHC-type" evidence="3">
    <location>
        <begin position="278"/>
        <end position="292"/>
    </location>
</feature>
<name>A0ABD2WNL9_9HYME</name>
<feature type="region of interest" description="Disordered" evidence="2">
    <location>
        <begin position="123"/>
        <end position="188"/>
    </location>
</feature>
<dbReference type="EMBL" id="JBJJXI010000092">
    <property type="protein sequence ID" value="KAL3394603.1"/>
    <property type="molecule type" value="Genomic_DNA"/>
</dbReference>
<feature type="region of interest" description="Disordered" evidence="2">
    <location>
        <begin position="86"/>
        <end position="105"/>
    </location>
</feature>
<dbReference type="PROSITE" id="PS50158">
    <property type="entry name" value="ZF_CCHC"/>
    <property type="match status" value="1"/>
</dbReference>
<accession>A0ABD2WNL9</accession>
<feature type="region of interest" description="Disordered" evidence="2">
    <location>
        <begin position="868"/>
        <end position="887"/>
    </location>
</feature>
<feature type="compositionally biased region" description="Basic and acidic residues" evidence="2">
    <location>
        <begin position="155"/>
        <end position="170"/>
    </location>
</feature>
<keyword evidence="1" id="KW-0862">Zinc</keyword>
<dbReference type="GO" id="GO:0004519">
    <property type="term" value="F:endonuclease activity"/>
    <property type="evidence" value="ECO:0007669"/>
    <property type="project" value="UniProtKB-KW"/>
</dbReference>
<proteinExistence type="predicted"/>
<evidence type="ECO:0008006" key="7">
    <source>
        <dbReference type="Google" id="ProtNLM"/>
    </source>
</evidence>
<dbReference type="InterPro" id="IPR050951">
    <property type="entry name" value="Retrovirus_Pol_polyprotein"/>
</dbReference>
<dbReference type="SMART" id="SM00343">
    <property type="entry name" value="ZnF_C2HC"/>
    <property type="match status" value="3"/>
</dbReference>
<feature type="compositionally biased region" description="Basic residues" evidence="2">
    <location>
        <begin position="1102"/>
        <end position="1113"/>
    </location>
</feature>
<dbReference type="InterPro" id="IPR021109">
    <property type="entry name" value="Peptidase_aspartic_dom_sf"/>
</dbReference>
<dbReference type="SUPFAM" id="SSF56672">
    <property type="entry name" value="DNA/RNA polymerases"/>
    <property type="match status" value="1"/>
</dbReference>
<dbReference type="Proteomes" id="UP001627154">
    <property type="component" value="Unassembled WGS sequence"/>
</dbReference>
<dbReference type="PANTHER" id="PTHR37984">
    <property type="entry name" value="PROTEIN CBG26694"/>
    <property type="match status" value="1"/>
</dbReference>
<dbReference type="GO" id="GO:0071897">
    <property type="term" value="P:DNA biosynthetic process"/>
    <property type="evidence" value="ECO:0007669"/>
    <property type="project" value="UniProtKB-ARBA"/>
</dbReference>
<dbReference type="InterPro" id="IPR043502">
    <property type="entry name" value="DNA/RNA_pol_sf"/>
</dbReference>
<dbReference type="SUPFAM" id="SSF53098">
    <property type="entry name" value="Ribonuclease H-like"/>
    <property type="match status" value="1"/>
</dbReference>
<evidence type="ECO:0000256" key="2">
    <source>
        <dbReference type="SAM" id="MobiDB-lite"/>
    </source>
</evidence>
<evidence type="ECO:0000259" key="4">
    <source>
        <dbReference type="PROSITE" id="PS50994"/>
    </source>
</evidence>
<dbReference type="InterPro" id="IPR012337">
    <property type="entry name" value="RNaseH-like_sf"/>
</dbReference>
<dbReference type="InterPro" id="IPR036875">
    <property type="entry name" value="Znf_CCHC_sf"/>
</dbReference>
<dbReference type="SUPFAM" id="SSF57756">
    <property type="entry name" value="Retrovirus zinc finger-like domains"/>
    <property type="match status" value="1"/>
</dbReference>
<dbReference type="InterPro" id="IPR001584">
    <property type="entry name" value="Integrase_cat-core"/>
</dbReference>
<keyword evidence="1" id="KW-0479">Metal-binding</keyword>
<reference evidence="5 6" key="1">
    <citation type="journal article" date="2024" name="bioRxiv">
        <title>A reference genome for Trichogramma kaykai: A tiny desert-dwelling parasitoid wasp with competing sex-ratio distorters.</title>
        <authorList>
            <person name="Culotta J."/>
            <person name="Lindsey A.R."/>
        </authorList>
    </citation>
    <scope>NUCLEOTIDE SEQUENCE [LARGE SCALE GENOMIC DNA]</scope>
    <source>
        <strain evidence="5 6">KSX58</strain>
    </source>
</reference>
<keyword evidence="1" id="KW-0863">Zinc-finger</keyword>
<feature type="domain" description="Integrase catalytic" evidence="4">
    <location>
        <begin position="716"/>
        <end position="874"/>
    </location>
</feature>
<feature type="compositionally biased region" description="Basic and acidic residues" evidence="2">
    <location>
        <begin position="877"/>
        <end position="886"/>
    </location>
</feature>
<dbReference type="PROSITE" id="PS50994">
    <property type="entry name" value="INTEGRASE"/>
    <property type="match status" value="1"/>
</dbReference>
<protein>
    <recommendedName>
        <fullName evidence="7">Endonuclease</fullName>
    </recommendedName>
</protein>
<dbReference type="InterPro" id="IPR001878">
    <property type="entry name" value="Znf_CCHC"/>
</dbReference>
<dbReference type="SUPFAM" id="SSF50630">
    <property type="entry name" value="Acid proteases"/>
    <property type="match status" value="1"/>
</dbReference>
<dbReference type="Gene3D" id="3.10.10.10">
    <property type="entry name" value="HIV Type 1 Reverse Transcriptase, subunit A, domain 1"/>
    <property type="match status" value="1"/>
</dbReference>
<dbReference type="Pfam" id="PF00665">
    <property type="entry name" value="rve"/>
    <property type="match status" value="1"/>
</dbReference>
<dbReference type="CDD" id="cd00303">
    <property type="entry name" value="retropepsin_like"/>
    <property type="match status" value="1"/>
</dbReference>
<evidence type="ECO:0000313" key="5">
    <source>
        <dbReference type="EMBL" id="KAL3394603.1"/>
    </source>
</evidence>
<feature type="compositionally biased region" description="Basic and acidic residues" evidence="2">
    <location>
        <begin position="1080"/>
        <end position="1101"/>
    </location>
</feature>
<dbReference type="Gene3D" id="3.30.420.10">
    <property type="entry name" value="Ribonuclease H-like superfamily/Ribonuclease H"/>
    <property type="match status" value="1"/>
</dbReference>
<gene>
    <name evidence="5" type="ORF">TKK_011590</name>
</gene>
<dbReference type="GO" id="GO:0008270">
    <property type="term" value="F:zinc ion binding"/>
    <property type="evidence" value="ECO:0007669"/>
    <property type="project" value="UniProtKB-KW"/>
</dbReference>
<evidence type="ECO:0000259" key="3">
    <source>
        <dbReference type="PROSITE" id="PS50158"/>
    </source>
</evidence>
<feature type="compositionally biased region" description="Polar residues" evidence="2">
    <location>
        <begin position="172"/>
        <end position="184"/>
    </location>
</feature>
<sequence length="1113" mass="123726">MKLLRDSEVRRDLDRRTQAKGETIFDFADCFRYLVRHLRRKPEETELVEMFLRNLRSEYRRHIVAARPWTIDEAVELGQELEQMLEDDERFEEPPPKSKMNLADAGVQTKKTVKIAAIEEVANSSVSDGPQKGNKTPAKKQTAKQQQKVPQSNKTKAEKATKTSKAKDSAEETPNSEPVTSYELSPNPWHYPAYDEWQAHAMSAMQYAPAVAMPTMPPWPTWPPRPMYQAPWPPAPPEQGRGQMAWNNLVRPPVQASANAGNDSPGIDRPKGKFSGPCFNCQTPGHHAANCPHKICTICKQNGHGQNACPNKPIAPPPNAGSQACTEKCQMCGQAGFTVLTCPQSAPIDSQETQSIEDSSAEDGERVVEVVYTEENELPEEDDWNESLNKIETEAIVGQVMHEAEEYSRNSLAKVISAKATRKAAETREESVERPPQAKWESCLRGLEDESQQLWLEIQPSPEITIGPDAQTPDQAEIAALYNDNRHFAKIALGGREYTALIDPGATCSMVLPRVAEEIGATVEKKAGWLQGGAGGISKTWGDLPMTLSVDGLDGRIRAKLCDTVRHDAVLGMDFIFEFDVDLRGGRHMWRAREGPWHPSKLPEAEDRPLLFAECAGISLCEPGEVERLNELINRLLPEDNPAPGLTNRSEHHIRVMTNTPVRHHLRRMSPAMEVVAQAEVKKLYEAGFIERSASDWCSAPKSSNQARSGLMGQRHLEGPWSVVAADIIGPKPASKGGVRYVLVFVDLFTKYVELIGLRKANGKAVVKAMDELIINRWGCPRYLLTDNGTEFVNKDVGQYLASLGVEQTTIPPYIARCNPTERVNRNLRSMIASYIEEDQSDWDLHLQELKFALNTAHHDSIGTTPSFLNFGRGKRPREDLTERSRTRSVTFRFARRPGMSRSGEFPDGNGDSHPFRLFCRSSTRACYRGGRHICLTVRMRSPVYDDEAEEVQAREREEPGAALPGVAAVEPAVEDLAAPDVIAAEEVAGGLAEGGPSTERSSRSESPIAMEIEPPAAAEAEAAEMRELTLDLTSERRTSLDLPTVRLSAIVDQSNAQPSSGPSQDLRFICDSDSASENERYLRFRSERPSDERLSSERLRSAIRSRRARDSQ</sequence>
<feature type="region of interest" description="Disordered" evidence="2">
    <location>
        <begin position="1080"/>
        <end position="1113"/>
    </location>
</feature>
<dbReference type="AlphaFoldDB" id="A0ABD2WNL9"/>
<comment type="caution">
    <text evidence="5">The sequence shown here is derived from an EMBL/GenBank/DDBJ whole genome shotgun (WGS) entry which is preliminary data.</text>
</comment>
<dbReference type="InterPro" id="IPR036397">
    <property type="entry name" value="RNaseH_sf"/>
</dbReference>
<dbReference type="Gene3D" id="2.40.70.10">
    <property type="entry name" value="Acid Proteases"/>
    <property type="match status" value="1"/>
</dbReference>